<reference evidence="2 3" key="1">
    <citation type="journal article" date="2018" name="Front. Plant Sci.">
        <title>Red Clover (Trifolium pratense) and Zigzag Clover (T. medium) - A Picture of Genomic Similarities and Differences.</title>
        <authorList>
            <person name="Dluhosova J."/>
            <person name="Istvanek J."/>
            <person name="Nedelnik J."/>
            <person name="Repkova J."/>
        </authorList>
    </citation>
    <scope>NUCLEOTIDE SEQUENCE [LARGE SCALE GENOMIC DNA]</scope>
    <source>
        <strain evidence="3">cv. 10/8</strain>
        <tissue evidence="2">Leaf</tissue>
    </source>
</reference>
<keyword evidence="3" id="KW-1185">Reference proteome</keyword>
<feature type="region of interest" description="Disordered" evidence="1">
    <location>
        <begin position="1"/>
        <end position="31"/>
    </location>
</feature>
<proteinExistence type="predicted"/>
<protein>
    <submittedName>
        <fullName evidence="2">Uncharacterized protein</fullName>
    </submittedName>
</protein>
<dbReference type="Proteomes" id="UP000265520">
    <property type="component" value="Unassembled WGS sequence"/>
</dbReference>
<accession>A0A392TB79</accession>
<feature type="non-terminal residue" evidence="2">
    <location>
        <position position="1"/>
    </location>
</feature>
<evidence type="ECO:0000256" key="1">
    <source>
        <dbReference type="SAM" id="MobiDB-lite"/>
    </source>
</evidence>
<name>A0A392TB79_9FABA</name>
<comment type="caution">
    <text evidence="2">The sequence shown here is derived from an EMBL/GenBank/DDBJ whole genome shotgun (WGS) entry which is preliminary data.</text>
</comment>
<evidence type="ECO:0000313" key="3">
    <source>
        <dbReference type="Proteomes" id="UP000265520"/>
    </source>
</evidence>
<feature type="compositionally biased region" description="Basic residues" evidence="1">
    <location>
        <begin position="21"/>
        <end position="31"/>
    </location>
</feature>
<dbReference type="EMBL" id="LXQA010545109">
    <property type="protein sequence ID" value="MCI58369.1"/>
    <property type="molecule type" value="Genomic_DNA"/>
</dbReference>
<sequence>QAAVFQQHKKHKEPQDMPSLFRHRRLVPPPT</sequence>
<evidence type="ECO:0000313" key="2">
    <source>
        <dbReference type="EMBL" id="MCI58369.1"/>
    </source>
</evidence>
<dbReference type="AlphaFoldDB" id="A0A392TB79"/>
<organism evidence="2 3">
    <name type="scientific">Trifolium medium</name>
    <dbReference type="NCBI Taxonomy" id="97028"/>
    <lineage>
        <taxon>Eukaryota</taxon>
        <taxon>Viridiplantae</taxon>
        <taxon>Streptophyta</taxon>
        <taxon>Embryophyta</taxon>
        <taxon>Tracheophyta</taxon>
        <taxon>Spermatophyta</taxon>
        <taxon>Magnoliopsida</taxon>
        <taxon>eudicotyledons</taxon>
        <taxon>Gunneridae</taxon>
        <taxon>Pentapetalae</taxon>
        <taxon>rosids</taxon>
        <taxon>fabids</taxon>
        <taxon>Fabales</taxon>
        <taxon>Fabaceae</taxon>
        <taxon>Papilionoideae</taxon>
        <taxon>50 kb inversion clade</taxon>
        <taxon>NPAAA clade</taxon>
        <taxon>Hologalegina</taxon>
        <taxon>IRL clade</taxon>
        <taxon>Trifolieae</taxon>
        <taxon>Trifolium</taxon>
    </lineage>
</organism>